<dbReference type="Proteomes" id="UP000318307">
    <property type="component" value="Unassembled WGS sequence"/>
</dbReference>
<organism evidence="2 3">
    <name type="scientific">Desulfobotulus alkaliphilus</name>
    <dbReference type="NCBI Taxonomy" id="622671"/>
    <lineage>
        <taxon>Bacteria</taxon>
        <taxon>Pseudomonadati</taxon>
        <taxon>Thermodesulfobacteriota</taxon>
        <taxon>Desulfobacteria</taxon>
        <taxon>Desulfobacterales</taxon>
        <taxon>Desulfobacteraceae</taxon>
        <taxon>Desulfobotulus</taxon>
    </lineage>
</organism>
<dbReference type="AlphaFoldDB" id="A0A562RFE5"/>
<evidence type="ECO:0000313" key="2">
    <source>
        <dbReference type="EMBL" id="TWI67797.1"/>
    </source>
</evidence>
<dbReference type="Pfam" id="PF00753">
    <property type="entry name" value="Lactamase_B"/>
    <property type="match status" value="1"/>
</dbReference>
<dbReference type="InterPro" id="IPR052926">
    <property type="entry name" value="Metallo-beta-lactamase_dom"/>
</dbReference>
<dbReference type="SMART" id="SM00849">
    <property type="entry name" value="Lactamase_B"/>
    <property type="match status" value="1"/>
</dbReference>
<dbReference type="EMBL" id="VLLC01000025">
    <property type="protein sequence ID" value="TWI67797.1"/>
    <property type="molecule type" value="Genomic_DNA"/>
</dbReference>
<gene>
    <name evidence="2" type="ORF">LZ24_02726</name>
</gene>
<protein>
    <submittedName>
        <fullName evidence="2">7, 8-dihydropterin-6-yl-methyl-4-(Beta-D-ribofuranosyl)aminobenzene 5'-phosphate synthase</fullName>
    </submittedName>
</protein>
<dbReference type="Gene3D" id="3.60.15.10">
    <property type="entry name" value="Ribonuclease Z/Hydroxyacylglutathione hydrolase-like"/>
    <property type="match status" value="1"/>
</dbReference>
<name>A0A562RFE5_9BACT</name>
<sequence>MIRITLLAENTTVMGMALMGEHGLSFLVETASEKILFDTGQGLVLTSNAKALGKDLEEVDTVVLSHGHYDHTGGLHCLGDNGKKRKLVAHPEAFKPKWAGRQPDQVTGIGCPLTPEALEKKGFEIQRTRDSLALTKGIRTTGEIPMVTPWERVESCFFAGNQIEQDSMPDDMGLILDTDKGTVLLLGCTHRGLINTLTHVASLTGSNHFHAIMGGLHLGEADPDRLNHVSEGLKAFSFDQITVGHCTGIHAYCHLRRIFGEKVRALSVGSNWLFSGVQ</sequence>
<dbReference type="InterPro" id="IPR001279">
    <property type="entry name" value="Metallo-B-lactamas"/>
</dbReference>
<dbReference type="InterPro" id="IPR036866">
    <property type="entry name" value="RibonucZ/Hydroxyglut_hydro"/>
</dbReference>
<dbReference type="PANTHER" id="PTHR13754:SF18">
    <property type="entry name" value="7,8-DIHYDROPTERIN-6-METHYL-4-(BETA-D-RIBOFURANOSYL)-AMINOBENZENE-5'-PHOSPHATE SYNTHASE"/>
    <property type="match status" value="1"/>
</dbReference>
<keyword evidence="3" id="KW-1185">Reference proteome</keyword>
<dbReference type="OrthoDB" id="9803916at2"/>
<dbReference type="RefSeq" id="WP_144685956.1">
    <property type="nucleotide sequence ID" value="NZ_VLLC01000025.1"/>
</dbReference>
<evidence type="ECO:0000313" key="3">
    <source>
        <dbReference type="Proteomes" id="UP000318307"/>
    </source>
</evidence>
<comment type="caution">
    <text evidence="2">The sequence shown here is derived from an EMBL/GenBank/DDBJ whole genome shotgun (WGS) entry which is preliminary data.</text>
</comment>
<dbReference type="InterPro" id="IPR041712">
    <property type="entry name" value="DHPS-like_MBL-fold"/>
</dbReference>
<proteinExistence type="predicted"/>
<dbReference type="GO" id="GO:0016740">
    <property type="term" value="F:transferase activity"/>
    <property type="evidence" value="ECO:0007669"/>
    <property type="project" value="TreeGrafter"/>
</dbReference>
<dbReference type="PANTHER" id="PTHR13754">
    <property type="entry name" value="METALLO-BETA-LACTAMASE SUPERFAMILY PROTEIN"/>
    <property type="match status" value="1"/>
</dbReference>
<feature type="domain" description="Metallo-beta-lactamase" evidence="1">
    <location>
        <begin position="22"/>
        <end position="245"/>
    </location>
</feature>
<evidence type="ECO:0000259" key="1">
    <source>
        <dbReference type="SMART" id="SM00849"/>
    </source>
</evidence>
<reference evidence="2 3" key="1">
    <citation type="submission" date="2019-07" db="EMBL/GenBank/DDBJ databases">
        <title>Genome sequencing of 100 strains of the haloalkaliphilic chemolithoautotrophic sulfur-oxidizing bacterium Thioalkalivibrio.</title>
        <authorList>
            <person name="Muyzer G."/>
        </authorList>
    </citation>
    <scope>NUCLEOTIDE SEQUENCE [LARGE SCALE GENOMIC DNA]</scope>
    <source>
        <strain evidence="2 3">ASO4-4</strain>
    </source>
</reference>
<dbReference type="SUPFAM" id="SSF56281">
    <property type="entry name" value="Metallo-hydrolase/oxidoreductase"/>
    <property type="match status" value="1"/>
</dbReference>
<dbReference type="CDD" id="cd07713">
    <property type="entry name" value="DHPS-like_MBL-fold"/>
    <property type="match status" value="1"/>
</dbReference>
<accession>A0A562RFE5</accession>